<evidence type="ECO:0000256" key="9">
    <source>
        <dbReference type="PIRSR" id="PIRSR600246-3"/>
    </source>
</evidence>
<dbReference type="InterPro" id="IPR032682">
    <property type="entry name" value="Cnd1_C"/>
</dbReference>
<evidence type="ECO:0000259" key="13">
    <source>
        <dbReference type="Pfam" id="PF12922"/>
    </source>
</evidence>
<dbReference type="InterPro" id="IPR029055">
    <property type="entry name" value="Ntn_hydrolases_N"/>
</dbReference>
<dbReference type="GO" id="GO:0042393">
    <property type="term" value="F:histone binding"/>
    <property type="evidence" value="ECO:0007669"/>
    <property type="project" value="TreeGrafter"/>
</dbReference>
<reference evidence="14 15" key="2">
    <citation type="submission" date="2018-11" db="EMBL/GenBank/DDBJ databases">
        <authorList>
            <consortium name="Pathogen Informatics"/>
        </authorList>
    </citation>
    <scope>NUCLEOTIDE SEQUENCE [LARGE SCALE GENOMIC DNA]</scope>
</reference>
<dbReference type="GO" id="GO:0010032">
    <property type="term" value="P:meiotic chromosome condensation"/>
    <property type="evidence" value="ECO:0007669"/>
    <property type="project" value="TreeGrafter"/>
</dbReference>
<keyword evidence="6" id="KW-0539">Nucleus</keyword>
<feature type="domain" description="Condensin complex subunit 1 C-terminal" evidence="12">
    <location>
        <begin position="1476"/>
        <end position="1620"/>
    </location>
</feature>
<evidence type="ECO:0000313" key="14">
    <source>
        <dbReference type="EMBL" id="VDN89212.1"/>
    </source>
</evidence>
<dbReference type="Gene3D" id="3.60.20.30">
    <property type="entry name" value="(Glycosyl)asparaginase"/>
    <property type="match status" value="1"/>
</dbReference>
<dbReference type="Pfam" id="PF12717">
    <property type="entry name" value="Cnd1"/>
    <property type="match status" value="1"/>
</dbReference>
<dbReference type="WBParaSite" id="BPAG_0000806401-mRNA-1">
    <property type="protein sequence ID" value="BPAG_0000806401-mRNA-1"/>
    <property type="gene ID" value="BPAG_0000806401"/>
</dbReference>
<dbReference type="Pfam" id="PF01112">
    <property type="entry name" value="Asparaginase_2"/>
    <property type="match status" value="1"/>
</dbReference>
<feature type="coiled-coil region" evidence="10">
    <location>
        <begin position="904"/>
        <end position="931"/>
    </location>
</feature>
<organism evidence="16">
    <name type="scientific">Brugia pahangi</name>
    <name type="common">Filarial nematode worm</name>
    <dbReference type="NCBI Taxonomy" id="6280"/>
    <lineage>
        <taxon>Eukaryota</taxon>
        <taxon>Metazoa</taxon>
        <taxon>Ecdysozoa</taxon>
        <taxon>Nematoda</taxon>
        <taxon>Chromadorea</taxon>
        <taxon>Rhabditida</taxon>
        <taxon>Spirurina</taxon>
        <taxon>Spiruromorpha</taxon>
        <taxon>Filarioidea</taxon>
        <taxon>Onchocercidae</taxon>
        <taxon>Brugia</taxon>
    </lineage>
</organism>
<evidence type="ECO:0000256" key="7">
    <source>
        <dbReference type="ARBA" id="ARBA00023306"/>
    </source>
</evidence>
<dbReference type="PANTHER" id="PTHR14222">
    <property type="entry name" value="CONDENSIN"/>
    <property type="match status" value="1"/>
</dbReference>
<feature type="active site" description="Nucleophile" evidence="8">
    <location>
        <position position="158"/>
    </location>
</feature>
<dbReference type="InterPro" id="IPR026971">
    <property type="entry name" value="CND1/NCAPD3"/>
</dbReference>
<evidence type="ECO:0000256" key="5">
    <source>
        <dbReference type="ARBA" id="ARBA00023067"/>
    </source>
</evidence>
<comment type="subcellular location">
    <subcellularLocation>
        <location evidence="1">Nucleus</location>
    </subcellularLocation>
</comment>
<dbReference type="GO" id="GO:0051301">
    <property type="term" value="P:cell division"/>
    <property type="evidence" value="ECO:0007669"/>
    <property type="project" value="UniProtKB-KW"/>
</dbReference>
<dbReference type="SUPFAM" id="SSF48371">
    <property type="entry name" value="ARM repeat"/>
    <property type="match status" value="1"/>
</dbReference>
<comment type="similarity">
    <text evidence="2">Belongs to the Ntn-hydrolase family.</text>
</comment>
<evidence type="ECO:0000313" key="16">
    <source>
        <dbReference type="WBParaSite" id="BPAG_0000806401-mRNA-1"/>
    </source>
</evidence>
<evidence type="ECO:0000256" key="11">
    <source>
        <dbReference type="SAM" id="MobiDB-lite"/>
    </source>
</evidence>
<dbReference type="EMBL" id="UZAD01013130">
    <property type="protein sequence ID" value="VDN89212.1"/>
    <property type="molecule type" value="Genomic_DNA"/>
</dbReference>
<feature type="region of interest" description="Disordered" evidence="11">
    <location>
        <begin position="801"/>
        <end position="823"/>
    </location>
</feature>
<dbReference type="GO" id="GO:0000796">
    <property type="term" value="C:condensin complex"/>
    <property type="evidence" value="ECO:0007669"/>
    <property type="project" value="TreeGrafter"/>
</dbReference>
<reference evidence="16" key="1">
    <citation type="submission" date="2016-04" db="UniProtKB">
        <authorList>
            <consortium name="WormBaseParasite"/>
        </authorList>
    </citation>
    <scope>IDENTIFICATION</scope>
</reference>
<dbReference type="Proteomes" id="UP000278627">
    <property type="component" value="Unassembled WGS sequence"/>
</dbReference>
<dbReference type="GO" id="GO:0000779">
    <property type="term" value="C:condensed chromosome, centromeric region"/>
    <property type="evidence" value="ECO:0007669"/>
    <property type="project" value="TreeGrafter"/>
</dbReference>
<dbReference type="InterPro" id="IPR016024">
    <property type="entry name" value="ARM-type_fold"/>
</dbReference>
<keyword evidence="3" id="KW-0132">Cell division</keyword>
<dbReference type="InterPro" id="IPR011989">
    <property type="entry name" value="ARM-like"/>
</dbReference>
<keyword evidence="7" id="KW-0131">Cell cycle</keyword>
<dbReference type="SUPFAM" id="SSF56235">
    <property type="entry name" value="N-terminal nucleophile aminohydrolases (Ntn hydrolases)"/>
    <property type="match status" value="1"/>
</dbReference>
<dbReference type="InterPro" id="IPR037464">
    <property type="entry name" value="Taspase1"/>
</dbReference>
<evidence type="ECO:0000256" key="1">
    <source>
        <dbReference type="ARBA" id="ARBA00004123"/>
    </source>
</evidence>
<feature type="domain" description="Condensin complex subunit 1 N-terminal" evidence="13">
    <location>
        <begin position="364"/>
        <end position="510"/>
    </location>
</feature>
<evidence type="ECO:0000256" key="4">
    <source>
        <dbReference type="ARBA" id="ARBA00022776"/>
    </source>
</evidence>
<dbReference type="STRING" id="6280.A0A158PQN6"/>
<evidence type="ECO:0000256" key="6">
    <source>
        <dbReference type="ARBA" id="ARBA00023242"/>
    </source>
</evidence>
<evidence type="ECO:0000256" key="2">
    <source>
        <dbReference type="ARBA" id="ARBA00010872"/>
    </source>
</evidence>
<evidence type="ECO:0000256" key="10">
    <source>
        <dbReference type="SAM" id="Coils"/>
    </source>
</evidence>
<keyword evidence="5" id="KW-0226">DNA condensation</keyword>
<dbReference type="Pfam" id="PF12922">
    <property type="entry name" value="Cnd1_N"/>
    <property type="match status" value="1"/>
</dbReference>
<dbReference type="CDD" id="cd04514">
    <property type="entry name" value="Taspase1_like"/>
    <property type="match status" value="1"/>
</dbReference>
<keyword evidence="15" id="KW-1185">Reference proteome</keyword>
<gene>
    <name evidence="14" type="ORF">BPAG_LOCUS8026</name>
</gene>
<evidence type="ECO:0000259" key="12">
    <source>
        <dbReference type="Pfam" id="PF12717"/>
    </source>
</evidence>
<accession>A0A158PQN6</accession>
<proteinExistence type="inferred from homology"/>
<evidence type="ECO:0000256" key="3">
    <source>
        <dbReference type="ARBA" id="ARBA00022618"/>
    </source>
</evidence>
<keyword evidence="10" id="KW-0175">Coiled coil</keyword>
<dbReference type="InterPro" id="IPR000246">
    <property type="entry name" value="Peptidase_T2"/>
</dbReference>
<dbReference type="Gene3D" id="1.25.10.10">
    <property type="entry name" value="Leucine-rich Repeat Variant"/>
    <property type="match status" value="1"/>
</dbReference>
<evidence type="ECO:0000256" key="8">
    <source>
        <dbReference type="PIRSR" id="PIRSR600246-1"/>
    </source>
</evidence>
<name>A0A158PQN6_BRUPA</name>
<sequence>MCAFVAVHAGAGTHSHKTEDVCLKAVCKSKGDIIGAVKELENDFRTNCGFGSNLTFGGHVECEAAFASSEGHVFGAVGVVSRLRNPIEVAAMVAKEQLCGDKKFVLPTVLVGKGAEDWAQKRGITLCDPKSLISKRSQQQWREAREIVKDWEKETMDTVGAVSYENGDCNAACSSGGIILKAEGRLGHTVQIGGAIWADQRDSRSIAVALSGCGEYIAQTLLAKTLAETLFSWNCEDVILDKINHVFDAAFVHSPYIQTRNKKHLLAGGLVLFVDRAKKFVIPSRDDDLLEESDDFYTISKRPQLDEIISKVFQFHHDIDAGRWSRVIDRFDHLFFTIKPFSEGEPWRLRAQLISVLNTGLKLTLDSIEELLPMLTSEAEADLAQDLFTEREMHARAFLIYVYLLCRLAVLFEKESCNRLSEVSSTKKGRKTVSDKADDQYMVQWTCDRAHTLKLLRRAFSMNSIDAQGRRRNTAIRFLWQPSIVPPELLKISKDLAYKFLENPELSKVSGRDWLQAIFGYLKVICIDYSEVAKVGAKLVNLMKRLDYLSLSSLTQSPFVDAIESVSYYDDMDTLFQSMLSALSRLSKSDFARSDVSARPFALFIVSLAEKKPYLLNKHIVNIAPFLSDDPATLRCAVLTAFVEIVMVVYKGNLPEGNFRRSRDRLLLHLQDHTVDVNAVVRSRTLQLWTRLARASQIPIVFISGGLIRDAGGRLIDKSVSVRRNAATFLSAILEYNPFGASLNADDLADAISRLEAERFELKNTNPEKEGIRKACIEWASMKENLIQWITSSVKQRLSKQSAEASEEESVGGAIDQNGNENAAGDTENIYIEISETNDIGTTVNECIIDDDVTLEELITKIVHALENRGTCRAAIEVLVRAALDGRFPTVNRLVFLLADDEEMLELEDRIGDYQKTMEELNNKIKLHENAIMFSLEIENCMKLALRSVMYGQANELTEIIHFIVEANKFGIRGSEKSVRELFKVVWRRDNAVKEIIINAARDLFISANKDRDVSARRSAENLIKIVLGIGEEERVSVEEVLCLMARENRWDIDLLDVLSAVVFETQGASRIAALRLFSIICRANKEFMRERLNFFVELTQREGFFDNDDGTLAAEFFNAIAMLGSTPNIKDVGTLYESPFRLTETHRILQCVHAVLVQNVANISYNWLIMMQKAVNTIFYVATRPSLCCRLIASGLMHEAKRSLAYFFLKKREVEQIEKIDFENPPNSADVDEFEDLLTMGKEQLRDCSETEDEELIASQSVGLVGNDSLSRMKKNALELMDKDKEQSFLAWETVAERVCAFAGQVALKTLVHTDVSFVAEMKRKNEILHDIRTNLNDIDHNKLERANCVEEFSTSRILSTLESESVERRGFFEANEQEEGDRLGLTGISEEERILECAQRMCENAVSRKGSLLHRLSKFLVAVVKSKKNTCSEKLRSTAILALSKFMLLSMKTCVRFMPLFLEYFKNSPSSECRSNLMIAVGDLCFRFPNVIEKYSEHLYHGINDKDDYVRQTSIIILSYLMLNDMVKVRGTVADLAQCVNDENVNVGQLAKFFFSELAKKGNILYNLMPDMISRLSSNESVTIDDFIKIMKLLLAFIKKDKQADSLLEKLIQRMQGVVNKDGVFDTRLAECLSHCISCLPLSEKSFRFMAESLPAYSNLLVLECVFMNLQSAVLHFKKYSVRNTELKGEVDDFLDSLTKMHRDKQEHEGIANRGLIHRVLSLIQHVTSWSEEVQRTTEVKESSLKQCLLYTKINIRILTAAVCFALRHLIVLLRSLLSGTGFSYIWILFSGWRMDELVAQSPEQQIITSAPVTSAIPTTDDNDVQVAEITVQIELKGKESTANN</sequence>
<dbReference type="GO" id="GO:0005634">
    <property type="term" value="C:nucleus"/>
    <property type="evidence" value="ECO:0007669"/>
    <property type="project" value="UniProtKB-SubCell"/>
</dbReference>
<protein>
    <submittedName>
        <fullName evidence="16">Condensin complex subunit 1</fullName>
    </submittedName>
</protein>
<evidence type="ECO:0000313" key="15">
    <source>
        <dbReference type="Proteomes" id="UP000278627"/>
    </source>
</evidence>
<dbReference type="InterPro" id="IPR024324">
    <property type="entry name" value="Condensin_cplx_su1_N"/>
</dbReference>
<dbReference type="GO" id="GO:0007076">
    <property type="term" value="P:mitotic chromosome condensation"/>
    <property type="evidence" value="ECO:0007669"/>
    <property type="project" value="InterPro"/>
</dbReference>
<feature type="site" description="Cleavage; by autolysis" evidence="9">
    <location>
        <begin position="157"/>
        <end position="158"/>
    </location>
</feature>
<keyword evidence="4" id="KW-0498">Mitosis</keyword>
<dbReference type="GO" id="GO:0004298">
    <property type="term" value="F:threonine-type endopeptidase activity"/>
    <property type="evidence" value="ECO:0007669"/>
    <property type="project" value="InterPro"/>
</dbReference>
<dbReference type="PANTHER" id="PTHR14222:SF2">
    <property type="entry name" value="CONDENSIN COMPLEX SUBUNIT 1"/>
    <property type="match status" value="1"/>
</dbReference>